<reference evidence="8 9" key="2">
    <citation type="journal article" date="2016" name="ISME J.">
        <title>Characterization of the first cultured representative of Verrucomicrobia subdivision 5 indicates the proposal of a novel phylum.</title>
        <authorList>
            <person name="Spring S."/>
            <person name="Bunk B."/>
            <person name="Sproer C."/>
            <person name="Schumann P."/>
            <person name="Rohde M."/>
            <person name="Tindall B.J."/>
            <person name="Klenk H.P."/>
        </authorList>
    </citation>
    <scope>NUCLEOTIDE SEQUENCE [LARGE SCALE GENOMIC DNA]</scope>
    <source>
        <strain evidence="8 9">L21-Fru-AB</strain>
    </source>
</reference>
<proteinExistence type="inferred from homology"/>
<accession>A0A0G3ENB5</accession>
<evidence type="ECO:0000256" key="5">
    <source>
        <dbReference type="ARBA" id="ARBA00022801"/>
    </source>
</evidence>
<keyword evidence="3" id="KW-0479">Metal-binding</keyword>
<keyword evidence="4" id="KW-0732">Signal</keyword>
<dbReference type="KEGG" id="vbl:L21SP4_02414"/>
<evidence type="ECO:0000256" key="4">
    <source>
        <dbReference type="ARBA" id="ARBA00022729"/>
    </source>
</evidence>
<dbReference type="InterPro" id="IPR050738">
    <property type="entry name" value="Sulfatase"/>
</dbReference>
<keyword evidence="6" id="KW-0106">Calcium</keyword>
<dbReference type="InterPro" id="IPR017850">
    <property type="entry name" value="Alkaline_phosphatase_core_sf"/>
</dbReference>
<evidence type="ECO:0000313" key="9">
    <source>
        <dbReference type="Proteomes" id="UP000035268"/>
    </source>
</evidence>
<dbReference type="STRING" id="1307763.L21SP4_02414"/>
<reference evidence="9" key="1">
    <citation type="submission" date="2015-02" db="EMBL/GenBank/DDBJ databases">
        <title>Description and complete genome sequence of the first cultured representative of the subdivision 5 of the Verrucomicrobia phylum.</title>
        <authorList>
            <person name="Spring S."/>
            <person name="Bunk B."/>
            <person name="Sproer C."/>
            <person name="Klenk H.-P."/>
        </authorList>
    </citation>
    <scope>NUCLEOTIDE SEQUENCE [LARGE SCALE GENOMIC DNA]</scope>
    <source>
        <strain evidence="9">L21-Fru-AB</strain>
    </source>
</reference>
<dbReference type="GO" id="GO:0046872">
    <property type="term" value="F:metal ion binding"/>
    <property type="evidence" value="ECO:0007669"/>
    <property type="project" value="UniProtKB-KW"/>
</dbReference>
<evidence type="ECO:0000256" key="3">
    <source>
        <dbReference type="ARBA" id="ARBA00022723"/>
    </source>
</evidence>
<dbReference type="Gene3D" id="3.30.1120.10">
    <property type="match status" value="1"/>
</dbReference>
<keyword evidence="9" id="KW-1185">Reference proteome</keyword>
<evidence type="ECO:0000256" key="2">
    <source>
        <dbReference type="ARBA" id="ARBA00008779"/>
    </source>
</evidence>
<keyword evidence="5 8" id="KW-0378">Hydrolase</keyword>
<dbReference type="AlphaFoldDB" id="A0A0G3ENB5"/>
<comment type="similarity">
    <text evidence="2">Belongs to the sulfatase family.</text>
</comment>
<dbReference type="PANTHER" id="PTHR42693:SF42">
    <property type="entry name" value="ARYLSULFATASE G"/>
    <property type="match status" value="1"/>
</dbReference>
<dbReference type="PROSITE" id="PS00523">
    <property type="entry name" value="SULFATASE_1"/>
    <property type="match status" value="1"/>
</dbReference>
<protein>
    <submittedName>
        <fullName evidence="8">Arylsulfatase</fullName>
        <ecNumber evidence="8">3.1.6.1</ecNumber>
    </submittedName>
</protein>
<dbReference type="EC" id="3.1.6.1" evidence="8"/>
<organism evidence="8 9">
    <name type="scientific">Kiritimatiella glycovorans</name>
    <dbReference type="NCBI Taxonomy" id="1307763"/>
    <lineage>
        <taxon>Bacteria</taxon>
        <taxon>Pseudomonadati</taxon>
        <taxon>Kiritimatiellota</taxon>
        <taxon>Kiritimatiellia</taxon>
        <taxon>Kiritimatiellales</taxon>
        <taxon>Kiritimatiellaceae</taxon>
        <taxon>Kiritimatiella</taxon>
    </lineage>
</organism>
<dbReference type="SUPFAM" id="SSF53649">
    <property type="entry name" value="Alkaline phosphatase-like"/>
    <property type="match status" value="1"/>
</dbReference>
<dbReference type="Proteomes" id="UP000035268">
    <property type="component" value="Chromosome"/>
</dbReference>
<feature type="domain" description="Sulfatase N-terminal" evidence="7">
    <location>
        <begin position="1"/>
        <end position="316"/>
    </location>
</feature>
<dbReference type="Gene3D" id="3.40.720.10">
    <property type="entry name" value="Alkaline Phosphatase, subunit A"/>
    <property type="match status" value="1"/>
</dbReference>
<dbReference type="Pfam" id="PF00884">
    <property type="entry name" value="Sulfatase"/>
    <property type="match status" value="1"/>
</dbReference>
<dbReference type="CDD" id="cd16144">
    <property type="entry name" value="ARS_like"/>
    <property type="match status" value="1"/>
</dbReference>
<dbReference type="InterPro" id="IPR000917">
    <property type="entry name" value="Sulfatase_N"/>
</dbReference>
<dbReference type="EMBL" id="CP010904">
    <property type="protein sequence ID" value="AKJ65639.1"/>
    <property type="molecule type" value="Genomic_DNA"/>
</dbReference>
<dbReference type="InterPro" id="IPR024607">
    <property type="entry name" value="Sulfatase_CS"/>
</dbReference>
<dbReference type="OrthoDB" id="9783154at2"/>
<name>A0A0G3ENB5_9BACT</name>
<evidence type="ECO:0000256" key="6">
    <source>
        <dbReference type="ARBA" id="ARBA00022837"/>
    </source>
</evidence>
<evidence type="ECO:0000313" key="8">
    <source>
        <dbReference type="EMBL" id="AKJ65639.1"/>
    </source>
</evidence>
<dbReference type="PANTHER" id="PTHR42693">
    <property type="entry name" value="ARYLSULFATASE FAMILY MEMBER"/>
    <property type="match status" value="1"/>
</dbReference>
<dbReference type="GO" id="GO:0004065">
    <property type="term" value="F:arylsulfatase activity"/>
    <property type="evidence" value="ECO:0007669"/>
    <property type="project" value="UniProtKB-EC"/>
</dbReference>
<sequence>MVFTDAYAASPLCSPTRASILTGQTPARHGITAPTAHTKQEVPALRPAVQASAPPGKKALGIQSAGPLDTRLPTLGKLLRDSGWATGHFGKWHLGHPPFAPMDHGFEIDIPRHPGPGPGGSFLAPWRYAHYDSGSPGEHIEDRMASEAAAWLREQSAAERPFYLQFWQFSVHAPFDAKPELKEKYAGRVDPDEDIDSGQDSPTYAAMVETLDDAVGTLLDTLDETGEAEHTIIVFFSDNGGNEYNMIFERDENGEGFLARPTDNRPLRGGKATIFEGGIRVPAIVVWPGVVEPGSRTDARIQSTDLYPSFLNALGVDLPEGHPVDGIDIRPALEGGELERPGGMITYFPHDPGVPEWMPPSVAVHHGDWKLIRVFHDGEAGAHRYLLYNLAEDIGETENLAAEHPEKVAELDALITAHLRETGAVVPPPNPRFNPAAYRPEEFGVQKQDVPRLASFTMTAADRAEAETLFAAAYAGQPTNANPAVAPVEIEGWRTPRPVKLSLDDGGALALESLGGDPWVMTRFEPISGEGLTLRFSIRSENLGGVLVFSAGPQEVFRAGSFEAVRLDAAGKWETFEVPLDAGPIGSLRIDPPGAMGASALRNIELIDGDGNVLRSWFSDRNI</sequence>
<gene>
    <name evidence="8" type="primary">atsA_31</name>
    <name evidence="8" type="ORF">L21SP4_02414</name>
</gene>
<evidence type="ECO:0000256" key="1">
    <source>
        <dbReference type="ARBA" id="ARBA00001913"/>
    </source>
</evidence>
<evidence type="ECO:0000259" key="7">
    <source>
        <dbReference type="Pfam" id="PF00884"/>
    </source>
</evidence>
<comment type="cofactor">
    <cofactor evidence="1">
        <name>Ca(2+)</name>
        <dbReference type="ChEBI" id="CHEBI:29108"/>
    </cofactor>
</comment>
<dbReference type="PATRIC" id="fig|1609981.3.peg.2518"/>